<dbReference type="InterPro" id="IPR024129">
    <property type="entry name" value="Sphingomy_SMPD4"/>
</dbReference>
<comment type="subcellular location">
    <subcellularLocation>
        <location evidence="1">Mitochondrion membrane</location>
        <topology evidence="1">Multi-pass membrane protein</topology>
    </subcellularLocation>
</comment>
<dbReference type="EMBL" id="CAJPEX010000108">
    <property type="protein sequence ID" value="CAG0913381.1"/>
    <property type="molecule type" value="Genomic_DNA"/>
</dbReference>
<name>A0A7R9G9M7_9CRUS</name>
<proteinExistence type="inferred from homology"/>
<evidence type="ECO:0000256" key="4">
    <source>
        <dbReference type="ARBA" id="ARBA00022692"/>
    </source>
</evidence>
<dbReference type="EMBL" id="OA882145">
    <property type="protein sequence ID" value="CAD7273229.1"/>
    <property type="molecule type" value="Genomic_DNA"/>
</dbReference>
<dbReference type="NCBIfam" id="TIGR00798">
    <property type="entry name" value="mtc"/>
    <property type="match status" value="1"/>
</dbReference>
<protein>
    <submittedName>
        <fullName evidence="11">Uncharacterized protein</fullName>
    </submittedName>
</protein>
<evidence type="ECO:0000256" key="9">
    <source>
        <dbReference type="SAM" id="MobiDB-lite"/>
    </source>
</evidence>
<evidence type="ECO:0000256" key="10">
    <source>
        <dbReference type="SAM" id="SignalP"/>
    </source>
</evidence>
<keyword evidence="8" id="KW-0472">Membrane</keyword>
<evidence type="ECO:0000313" key="12">
    <source>
        <dbReference type="Proteomes" id="UP000678499"/>
    </source>
</evidence>
<dbReference type="SUPFAM" id="SSF48371">
    <property type="entry name" value="ARM repeat"/>
    <property type="match status" value="1"/>
</dbReference>
<keyword evidence="10" id="KW-0732">Signal</keyword>
<evidence type="ECO:0000256" key="1">
    <source>
        <dbReference type="ARBA" id="ARBA00004225"/>
    </source>
</evidence>
<dbReference type="InterPro" id="IPR016024">
    <property type="entry name" value="ARM-type_fold"/>
</dbReference>
<evidence type="ECO:0000256" key="5">
    <source>
        <dbReference type="ARBA" id="ARBA00022970"/>
    </source>
</evidence>
<evidence type="ECO:0000313" key="11">
    <source>
        <dbReference type="EMBL" id="CAD7273229.1"/>
    </source>
</evidence>
<dbReference type="Pfam" id="PF03820">
    <property type="entry name" value="SFXNs"/>
    <property type="match status" value="1"/>
</dbReference>
<dbReference type="Proteomes" id="UP000678499">
    <property type="component" value="Unassembled WGS sequence"/>
</dbReference>
<keyword evidence="5" id="KW-0029">Amino-acid transport</keyword>
<sequence length="1675" mass="186795">MRPALVFFLLFGSLYDCANAMVNVNIDTKKSDSGEANSFVATSEWQEIQPGQAIPRGLHVRIDMTTGKREAKLLDPSENRSGGSVASIPVEKSEHPVDEARDARTFTHEELVEAMRKMPSGNDDSKSENSEHMAEIKNKFRSYEKLKEDLDSFKVKLKTDYEVLDGLVSEYEVLKKNEAGKHVRGIAAVLEEIEFHVHRFDTARDFASDGGFQRIVLPSLNSTDADVRAAAAFLAGSALQSNPKVQIAALEVGLIEALLRVIKQDESELVKKRAMYALSSLVRQFPEAQKRLISAGGLDVFSTAFEKNREDKVMQLKVITLLNDLVVEHNDALNNLNFSNAGHLEKLRQYENVNLLLAARKKGFCEFIPSLLELPEKDSRDRRQDLSSAISEAIPIRPEHDVIEKVLDAMKTFAPVCKEEFRKSSMDICKLLQNSYSNLADLESAAKVGSFKMVPNHILNLDEPRWDQSSYLGRAKHFFVTTNPLNVLRSSADLEKAKEIVSKYRFDLVENVFKRIIGISIGFFRAGTHLPGLSDDEIWRAKQLYDSAFHPDTGEKMLLIGRMSAQVPMNMLITGCMMTWYKSTGAVIFWQWANQSFNAAVNYTNRSGSSPIPVGQLASSYVLATSSALGTALGLNSLAKALPPLAGRWVPFAAVAAANCVNIPLMRRHELSAGIPVWDECNNQVGSSAVAAKQGIVSVLLSRILMASPTMIAIPLYMNHLEKKGVLKRRPWISLPLQILLCGLLLTFATPLCCAVFPQKASIAVSELEQSVQTSILLQELRLSLEKPLPERPALITPLLKRMSLRELCLAFPVVVENVFGASPDATMTTRCGWRLESYTDRLDPYGFRLLHDFLKPKGELMNFVSKLTAEASIKFPFPISRLPDGFKVQLKHGELSPFFAERFDQKGPVDPHPGLSLFLDPFEFLVFHLVAYAVNPEREGSMACPGYTDTITRMTQFNAGGRFLPLCSPPHSLTEACKGTLYMFLIDGYFEYFFSGDSDAAAMSTTVNVASSAQSPISRLPLMHQNSSATPRYLSPLIKASALIERSLMNGTDDGSSKISAKFDSAGTRRGQIMLEAVTHFWLALPPQFGGPSMCSKMDADMLAARNASPSSVVIEAPFILPSVELVTYARIVVKHVHFFLNGLPKTAQSQRQMENLRRQTIQTLRAALYPFLKQLFQRTPLDGTFRMILELWLSFIQPWRYVDLNSLEGGPRAGPQEIGEEWESFIAEHYVFYSVLFKAAIWRFARMELNSPRLSVCLFRAAKVFGTPNLRQILRMLDSEVGQALTYRKGLTTFQSPGGSQSTRYSAGVSNFSFDSHFRLASRMTNSGGKAVQSFIEFGGNDQEFLFSESTLTMVVELMRNIRSVQQNLDFQVRARSMHSNATASGDFLHEALESCSSFKSKFLYGVGSVRKAVSDLANSFASSDSHPSKAMANGVDESSPPNDPDKLMGSFDNAIKFLEEFFEVKSPPKLDLPENLQETLEESMLAGSSLLGSPMHRRTCKKIAGFEIDQTGVLKPAKIPIGNPDRLIPQSSEYAWIVLMLLDISDYINWNLGEKVVELYNNPSWRGRFARPFIRDPQSYDECQKLGFGQLKTTRKILPPRICLRRLGKRWVVNLACFVFVLRMFGLCPLDTAEILAVLIIITILYSLKGAFFDKTPEPFRSSAPDVGFRDE</sequence>
<dbReference type="PANTHER" id="PTHR11153">
    <property type="entry name" value="SIDEROFLEXIN"/>
    <property type="match status" value="1"/>
</dbReference>
<evidence type="ECO:0000256" key="3">
    <source>
        <dbReference type="ARBA" id="ARBA00022448"/>
    </source>
</evidence>
<dbReference type="OrthoDB" id="6608471at2759"/>
<dbReference type="Pfam" id="PF14724">
    <property type="entry name" value="mit_SMPDase"/>
    <property type="match status" value="1"/>
</dbReference>
<evidence type="ECO:0000256" key="6">
    <source>
        <dbReference type="ARBA" id="ARBA00022989"/>
    </source>
</evidence>
<keyword evidence="6" id="KW-1133">Transmembrane helix</keyword>
<dbReference type="GO" id="GO:0005743">
    <property type="term" value="C:mitochondrial inner membrane"/>
    <property type="evidence" value="ECO:0007669"/>
    <property type="project" value="TreeGrafter"/>
</dbReference>
<evidence type="ECO:0000256" key="8">
    <source>
        <dbReference type="ARBA" id="ARBA00023136"/>
    </source>
</evidence>
<evidence type="ECO:0000256" key="7">
    <source>
        <dbReference type="ARBA" id="ARBA00023128"/>
    </source>
</evidence>
<dbReference type="Gene3D" id="1.25.10.10">
    <property type="entry name" value="Leucine-rich Repeat Variant"/>
    <property type="match status" value="1"/>
</dbReference>
<keyword evidence="3" id="KW-0813">Transport</keyword>
<dbReference type="PANTHER" id="PTHR11153:SF8">
    <property type="entry name" value="SIDEROFLEXIN-1"/>
    <property type="match status" value="1"/>
</dbReference>
<dbReference type="GO" id="GO:0015075">
    <property type="term" value="F:monoatomic ion transmembrane transporter activity"/>
    <property type="evidence" value="ECO:0007669"/>
    <property type="project" value="InterPro"/>
</dbReference>
<feature type="region of interest" description="Disordered" evidence="9">
    <location>
        <begin position="1424"/>
        <end position="1449"/>
    </location>
</feature>
<feature type="signal peptide" evidence="10">
    <location>
        <begin position="1"/>
        <end position="20"/>
    </location>
</feature>
<keyword evidence="7" id="KW-0496">Mitochondrion</keyword>
<keyword evidence="4" id="KW-0812">Transmembrane</keyword>
<evidence type="ECO:0000256" key="2">
    <source>
        <dbReference type="ARBA" id="ARBA00005974"/>
    </source>
</evidence>
<dbReference type="InterPro" id="IPR004686">
    <property type="entry name" value="Mtc"/>
</dbReference>
<organism evidence="11">
    <name type="scientific">Notodromas monacha</name>
    <dbReference type="NCBI Taxonomy" id="399045"/>
    <lineage>
        <taxon>Eukaryota</taxon>
        <taxon>Metazoa</taxon>
        <taxon>Ecdysozoa</taxon>
        <taxon>Arthropoda</taxon>
        <taxon>Crustacea</taxon>
        <taxon>Oligostraca</taxon>
        <taxon>Ostracoda</taxon>
        <taxon>Podocopa</taxon>
        <taxon>Podocopida</taxon>
        <taxon>Cypridocopina</taxon>
        <taxon>Cypridoidea</taxon>
        <taxon>Cyprididae</taxon>
        <taxon>Notodromas</taxon>
    </lineage>
</organism>
<reference evidence="11" key="1">
    <citation type="submission" date="2020-11" db="EMBL/GenBank/DDBJ databases">
        <authorList>
            <person name="Tran Van P."/>
        </authorList>
    </citation>
    <scope>NUCLEOTIDE SEQUENCE</scope>
</reference>
<keyword evidence="12" id="KW-1185">Reference proteome</keyword>
<comment type="similarity">
    <text evidence="2">Belongs to the sideroflexin family.</text>
</comment>
<dbReference type="GO" id="GO:0140300">
    <property type="term" value="P:serine import into mitochondrion"/>
    <property type="evidence" value="ECO:0007669"/>
    <property type="project" value="TreeGrafter"/>
</dbReference>
<gene>
    <name evidence="11" type="ORF">NMOB1V02_LOCUS1128</name>
</gene>
<feature type="chain" id="PRO_5036210614" evidence="10">
    <location>
        <begin position="21"/>
        <end position="1675"/>
    </location>
</feature>
<accession>A0A7R9G9M7</accession>
<dbReference type="GO" id="GO:0050290">
    <property type="term" value="F:sphingomyelin phosphodiesterase D activity"/>
    <property type="evidence" value="ECO:0007669"/>
    <property type="project" value="InterPro"/>
</dbReference>
<dbReference type="InterPro" id="IPR011989">
    <property type="entry name" value="ARM-like"/>
</dbReference>